<keyword evidence="4" id="KW-1185">Reference proteome</keyword>
<dbReference type="InterPro" id="IPR008910">
    <property type="entry name" value="MSC_TM_helix"/>
</dbReference>
<dbReference type="Gene3D" id="1.10.287.1260">
    <property type="match status" value="3"/>
</dbReference>
<reference evidence="3" key="1">
    <citation type="submission" date="2023-06" db="EMBL/GenBank/DDBJ databases">
        <title>A Treasure from Seagulls: Isolation and Description of Aciduricobacillus qingdaonensis gen. nov., sp. nov., a Rare Obligately Uric Acid-utilizing Member in the Family Bacillaceae.</title>
        <authorList>
            <person name="Liu W."/>
            <person name="Wang B."/>
        </authorList>
    </citation>
    <scope>NUCLEOTIDE SEQUENCE</scope>
    <source>
        <strain evidence="3">44XB</strain>
    </source>
</reference>
<dbReference type="PANTHER" id="PTHR30221">
    <property type="entry name" value="SMALL-CONDUCTANCE MECHANOSENSITIVE CHANNEL"/>
    <property type="match status" value="1"/>
</dbReference>
<feature type="transmembrane region" description="Helical" evidence="2">
    <location>
        <begin position="203"/>
        <end position="228"/>
    </location>
</feature>
<feature type="transmembrane region" description="Helical" evidence="2">
    <location>
        <begin position="262"/>
        <end position="282"/>
    </location>
</feature>
<keyword evidence="2" id="KW-0472">Membrane</keyword>
<dbReference type="Pfam" id="PF05552">
    <property type="entry name" value="MS_channel_1st_1"/>
    <property type="match status" value="5"/>
</dbReference>
<name>A0ABY9KST8_9BACI</name>
<evidence type="ECO:0000313" key="4">
    <source>
        <dbReference type="Proteomes" id="UP001180087"/>
    </source>
</evidence>
<feature type="transmembrane region" description="Helical" evidence="2">
    <location>
        <begin position="74"/>
        <end position="92"/>
    </location>
</feature>
<evidence type="ECO:0000313" key="3">
    <source>
        <dbReference type="EMBL" id="WLV23850.1"/>
    </source>
</evidence>
<feature type="transmembrane region" description="Helical" evidence="2">
    <location>
        <begin position="174"/>
        <end position="191"/>
    </location>
</feature>
<feature type="transmembrane region" description="Helical" evidence="2">
    <location>
        <begin position="429"/>
        <end position="449"/>
    </location>
</feature>
<sequence>MNGFVNDYFNGSFMNGLQHTILAIIVLVVGWIVAKIIGNLVEKGLRKTELDEKVFHFFRSDDKKQEKKVDSNRIIGKAVFYLIMLFVLVSVFDLLQLNMIAGPLSNMTATILGFIPAVLKALLILIVGWLVASAVKWAIVKGSKKLNLLHLFYKMKIAKSEEEIEDYVQKAGKLAFGVILLLFIPAVLHALQIDGLAQPVSNLVAAVLAFIPKLFAAVLVFAVGWFVAKVIRNILINILKAAGSERLAKSLQLDKFFEGSSLAQLIGNIVFILIMLPVTIAALDRLELAGITEPAMHMLAEIMNMIPNILIALVLVMIGIWLGRHIGKWTTQYLQRLGFDKLLGKLEIGNAKGTMSPSAVVGYIVQILIVFFLIVQALNLVKLGFLVTIAAAITAYLPNVLAAVLIIGAALILANIVHKVLINMLTGHAKGILAGFAKYAILTIAVFMALTQLGIASSIVTTAFTLILGGLALAFGLAFGLGGKDFAHKYLSRFDNTIEKTGMKDRNAPDIAGELPDPRNRRKRDMLDNE</sequence>
<feature type="region of interest" description="Disordered" evidence="1">
    <location>
        <begin position="503"/>
        <end position="530"/>
    </location>
</feature>
<dbReference type="EMBL" id="CP129113">
    <property type="protein sequence ID" value="WLV23850.1"/>
    <property type="molecule type" value="Genomic_DNA"/>
</dbReference>
<accession>A0ABY9KST8</accession>
<feature type="transmembrane region" description="Helical" evidence="2">
    <location>
        <begin position="384"/>
        <end position="417"/>
    </location>
</feature>
<evidence type="ECO:0000256" key="2">
    <source>
        <dbReference type="SAM" id="Phobius"/>
    </source>
</evidence>
<keyword evidence="2" id="KW-0812">Transmembrane</keyword>
<gene>
    <name evidence="3" type="ORF">QR721_09385</name>
</gene>
<dbReference type="PANTHER" id="PTHR30221:SF1">
    <property type="entry name" value="SMALL-CONDUCTANCE MECHANOSENSITIVE CHANNEL"/>
    <property type="match status" value="1"/>
</dbReference>
<dbReference type="NCBIfam" id="NF033912">
    <property type="entry name" value="msc"/>
    <property type="match status" value="1"/>
</dbReference>
<keyword evidence="2" id="KW-1133">Transmembrane helix</keyword>
<organism evidence="3 4">
    <name type="scientific">Aciduricibacillus chroicocephali</name>
    <dbReference type="NCBI Taxonomy" id="3054939"/>
    <lineage>
        <taxon>Bacteria</taxon>
        <taxon>Bacillati</taxon>
        <taxon>Bacillota</taxon>
        <taxon>Bacilli</taxon>
        <taxon>Bacillales</taxon>
        <taxon>Bacillaceae</taxon>
        <taxon>Aciduricibacillus</taxon>
    </lineage>
</organism>
<dbReference type="RefSeq" id="WP_348026280.1">
    <property type="nucleotide sequence ID" value="NZ_CP129113.1"/>
</dbReference>
<feature type="transmembrane region" description="Helical" evidence="2">
    <location>
        <begin position="360"/>
        <end position="378"/>
    </location>
</feature>
<feature type="transmembrane region" description="Helical" evidence="2">
    <location>
        <begin position="20"/>
        <end position="41"/>
    </location>
</feature>
<evidence type="ECO:0000256" key="1">
    <source>
        <dbReference type="SAM" id="MobiDB-lite"/>
    </source>
</evidence>
<dbReference type="Proteomes" id="UP001180087">
    <property type="component" value="Chromosome"/>
</dbReference>
<feature type="transmembrane region" description="Helical" evidence="2">
    <location>
        <begin position="455"/>
        <end position="481"/>
    </location>
</feature>
<proteinExistence type="predicted"/>
<dbReference type="InterPro" id="IPR045275">
    <property type="entry name" value="MscS_archaea/bacteria_type"/>
</dbReference>
<feature type="transmembrane region" description="Helical" evidence="2">
    <location>
        <begin position="112"/>
        <end position="135"/>
    </location>
</feature>
<protein>
    <submittedName>
        <fullName evidence="3">Mechanosensitive ion channel</fullName>
    </submittedName>
</protein>
<feature type="transmembrane region" description="Helical" evidence="2">
    <location>
        <begin position="302"/>
        <end position="322"/>
    </location>
</feature>